<feature type="region of interest" description="Disordered" evidence="1">
    <location>
        <begin position="911"/>
        <end position="952"/>
    </location>
</feature>
<feature type="compositionally biased region" description="Basic and acidic residues" evidence="1">
    <location>
        <begin position="1324"/>
        <end position="1337"/>
    </location>
</feature>
<feature type="region of interest" description="Disordered" evidence="1">
    <location>
        <begin position="1045"/>
        <end position="1076"/>
    </location>
</feature>
<feature type="region of interest" description="Disordered" evidence="1">
    <location>
        <begin position="246"/>
        <end position="278"/>
    </location>
</feature>
<feature type="compositionally biased region" description="Pro residues" evidence="1">
    <location>
        <begin position="558"/>
        <end position="572"/>
    </location>
</feature>
<organism evidence="2 3">
    <name type="scientific">Durusdinium trenchii</name>
    <dbReference type="NCBI Taxonomy" id="1381693"/>
    <lineage>
        <taxon>Eukaryota</taxon>
        <taxon>Sar</taxon>
        <taxon>Alveolata</taxon>
        <taxon>Dinophyceae</taxon>
        <taxon>Suessiales</taxon>
        <taxon>Symbiodiniaceae</taxon>
        <taxon>Durusdinium</taxon>
    </lineage>
</organism>
<feature type="region of interest" description="Disordered" evidence="1">
    <location>
        <begin position="376"/>
        <end position="413"/>
    </location>
</feature>
<feature type="compositionally biased region" description="Basic and acidic residues" evidence="1">
    <location>
        <begin position="266"/>
        <end position="278"/>
    </location>
</feature>
<dbReference type="EMBL" id="CAXAMM010040173">
    <property type="protein sequence ID" value="CAK9091508.1"/>
    <property type="molecule type" value="Genomic_DNA"/>
</dbReference>
<feature type="region of interest" description="Disordered" evidence="1">
    <location>
        <begin position="1922"/>
        <end position="1948"/>
    </location>
</feature>
<proteinExistence type="predicted"/>
<feature type="region of interest" description="Disordered" evidence="1">
    <location>
        <begin position="550"/>
        <end position="584"/>
    </location>
</feature>
<evidence type="ECO:0000313" key="3">
    <source>
        <dbReference type="Proteomes" id="UP001642464"/>
    </source>
</evidence>
<name>A0ABP0QVD6_9DINO</name>
<comment type="caution">
    <text evidence="2">The sequence shown here is derived from an EMBL/GenBank/DDBJ whole genome shotgun (WGS) entry which is preliminary data.</text>
</comment>
<evidence type="ECO:0008006" key="4">
    <source>
        <dbReference type="Google" id="ProtNLM"/>
    </source>
</evidence>
<dbReference type="PANTHER" id="PTHR48125">
    <property type="entry name" value="LP07818P1"/>
    <property type="match status" value="1"/>
</dbReference>
<feature type="compositionally biased region" description="Low complexity" evidence="1">
    <location>
        <begin position="378"/>
        <end position="387"/>
    </location>
</feature>
<feature type="region of interest" description="Disordered" evidence="1">
    <location>
        <begin position="1460"/>
        <end position="1490"/>
    </location>
</feature>
<feature type="region of interest" description="Disordered" evidence="1">
    <location>
        <begin position="1586"/>
        <end position="1634"/>
    </location>
</feature>
<sequence>MSRRGGAFSAFQKTASQAEAAKPGDATSGSRNLIRRTAKSLNADEAKRLLESLRSASGQADFQKALTNLRGRGWGALKKREAVARLLAMAWKSSLKAAGFTIDQWGFPEMLSAVRAHQSDPGIRRLAEEVERQLKFQPGDLFGSKAGALKQTSSAAEAAQVAEVDVQVTITHPTDRDSVEVTVPASSTMKQVKEALAAKLKRPEVTRNGRMVVENPSGELLPVPDGQRLGGKRQVFMVGITLSPAPASPAPRGAAAAGTAQVPKSNDAEPKATRDRPLNLGEAKELLKAFREIASSKEFQRTLGNIHKQGPDSVQKMQPIFIAQSFNRTMAMYDFPLTTEGYQDMARGIGKHAWNVHVKAQAHEVERLLRMPPGAFFGIPGEPGQEPEYPPLEPDPPKPKAAGRPAAPKPAPAVGRAGGIEVVARHAVDNVEVRVELPQNATFYDCKQAISKLLGRDEILRKGRLVQKKGGLYSAYKDDDFVGETRQVLVLGADLQTVQPDEPMPPVHPYADVGRPPSRPLKGESDDEGPPRPQPYSVRSRVHEELEAAPRVNDLPQTPMPPPPPQLQPKPTPKPKPKPVPRPPQEYEITIKHAVEPGEVQLKIWSNWTFAAVRDALAKKLRREEIQKRARFVFKAGTGTAPWVAFKDDEIVGWTHEGHRREELMLLGVELVEQEVSSGPVSVELTRKLLEEFEKACAQEEVQAQLQKLIDRGGVALQLGLTQLMGQALQKVTDLVGVGRNWKLQRFLDTVKTHANDKATRELASSVEDRLRLDPGKLFGLAGPKKAPVGSGLLGRPPVELEEEVQEEGVPELSVQQAVALQRELHQGFSAPSFQQRLDNLENFHSKDPKLILLRQELFLSVQSQVLPKYGFRGDLKGVFDMLEAFKKPEFAQNEDFMRLGSALNALLRLTPDGRPRPRPAPREAFPEPAKPVREVFPEPKSKPPAAKPRNAPRNDVVVDIEVVVRHAVEEDHPDEEARFVVKSNATMKAVREALAAHLGKPELLKTCRLVQRVGENGAFSSFKDSEKLNSRRALLVLGVPSLRTASEEAEDQPSQWAQPRLDEPTQASVQPPEPPKLTLHQALALQRDLLQGFSDSTFQAKRKELVQAYKQTDPKRFSAERQKLFLSVQKVVLPRYGFEAGPKGVFDMLVQFDQSELVMNPTFQQQGTALNHLLFPEDIPNAAAPEATAAAAQAQQGKPPESKTRAPPQPVRYEVAVDMEVVVRHAVQEGRLADEEARFTVKSNATMKAVKEALASHLGKPELVKTCRLVQSVGDSAFSSFKDSEKLNNRRALLVMGVPSLRTAAEDAQEEKAGRTQAAAPPEKSEKQFQPEERRPAQASRAPRVVQPEAPPLTIPQALALQRDLLQRFSDPEFQSKRKELVETYKQSDPRRFSAERQKLFLSVQKLVLPRYGFEGSPKGVFEMMVQFDRPELVMNSTFQHQGATLNYLLFAEDLPEPSQMAQETAQETAPQAPVKSSRGKGRKQKAPQAAKDEVVVDIEVVLRHAVEEDHPLDEEARFTVKSNADMKQVKEALAAHLGKPELVKSCRLVQRLGENSAFTSFKDFEKLNNRRALLVLGVNSLRTASEDAQEEKERSARREEKPQEEKLHPLDREDQASPEATWTPPTRVVQPEAPKLTIPQALALQRDLLQGFSDAEFQAKRKELVDKYKQSKPRRFSAERQKLFLSVQKIVLPRYGFEAGPKGVFDMLVQFDRPEFASNPTFMEQGATLNYLLFPEDLPGGLNNAKEFLQAQTVERTPPRAEPRPPRAARKPRVALQEDLRQGFADPTWQAKRKELEKTLKHSDPRKFSVERLLTPALRKTSSSLAAGASRERATHAGAQAIEDQEREAHYLLLYLDTMLADKSEGMKVVEQAWGMLAGLGMPLPKMWGERGSQSQMPILPGQREAGGPMMGASMEAEQVPSAPQDHPPARGVGEDLKGSVKSSPVNPWTAEKLRELHDQAQGSRGVPDPVELLRAKCLQEAEVRFQEEVQKLGQPSSNSSFQSAVEAPAAKFKVGEMGKLRNR</sequence>
<gene>
    <name evidence="2" type="ORF">SCF082_LOCUS43108</name>
</gene>
<feature type="compositionally biased region" description="Basic and acidic residues" evidence="1">
    <location>
        <begin position="1593"/>
        <end position="1617"/>
    </location>
</feature>
<feature type="compositionally biased region" description="Low complexity" evidence="1">
    <location>
        <begin position="250"/>
        <end position="260"/>
    </location>
</feature>
<feature type="compositionally biased region" description="Basic and acidic residues" evidence="1">
    <location>
        <begin position="912"/>
        <end position="942"/>
    </location>
</feature>
<keyword evidence="3" id="KW-1185">Reference proteome</keyword>
<accession>A0ABP0QVD6</accession>
<feature type="region of interest" description="Disordered" evidence="1">
    <location>
        <begin position="496"/>
        <end position="538"/>
    </location>
</feature>
<evidence type="ECO:0000313" key="2">
    <source>
        <dbReference type="EMBL" id="CAK9091508.1"/>
    </source>
</evidence>
<reference evidence="2 3" key="1">
    <citation type="submission" date="2024-02" db="EMBL/GenBank/DDBJ databases">
        <authorList>
            <person name="Chen Y."/>
            <person name="Shah S."/>
            <person name="Dougan E. K."/>
            <person name="Thang M."/>
            <person name="Chan C."/>
        </authorList>
    </citation>
    <scope>NUCLEOTIDE SEQUENCE [LARGE SCALE GENOMIC DNA]</scope>
</reference>
<dbReference type="Proteomes" id="UP001642464">
    <property type="component" value="Unassembled WGS sequence"/>
</dbReference>
<feature type="region of interest" description="Disordered" evidence="1">
    <location>
        <begin position="1755"/>
        <end position="1775"/>
    </location>
</feature>
<dbReference type="PANTHER" id="PTHR48125:SF12">
    <property type="entry name" value="AT HOOK TRANSCRIPTION FACTOR FAMILY-RELATED"/>
    <property type="match status" value="1"/>
</dbReference>
<feature type="region of interest" description="Disordered" evidence="1">
    <location>
        <begin position="1186"/>
        <end position="1209"/>
    </location>
</feature>
<feature type="region of interest" description="Disordered" evidence="1">
    <location>
        <begin position="1306"/>
        <end position="1352"/>
    </location>
</feature>
<feature type="compositionally biased region" description="Low complexity" evidence="1">
    <location>
        <begin position="1186"/>
        <end position="1197"/>
    </location>
</feature>
<feature type="region of interest" description="Disordered" evidence="1">
    <location>
        <begin position="1"/>
        <end position="31"/>
    </location>
</feature>
<feature type="compositionally biased region" description="Low complexity" evidence="1">
    <location>
        <begin position="1461"/>
        <end position="1475"/>
    </location>
</feature>
<protein>
    <recommendedName>
        <fullName evidence="4">Protein C10</fullName>
    </recommendedName>
</protein>
<evidence type="ECO:0000256" key="1">
    <source>
        <dbReference type="SAM" id="MobiDB-lite"/>
    </source>
</evidence>